<keyword evidence="5" id="KW-1185">Reference proteome</keyword>
<evidence type="ECO:0000313" key="5">
    <source>
        <dbReference type="Proteomes" id="UP000315751"/>
    </source>
</evidence>
<accession>A0A560GVY9</accession>
<proteinExistence type="inferred from homology"/>
<gene>
    <name evidence="4" type="ORF">FBZ90_113194</name>
</gene>
<dbReference type="PRINTS" id="PR00081">
    <property type="entry name" value="GDHRDH"/>
</dbReference>
<organism evidence="4 5">
    <name type="scientific">Nitrospirillum amazonense</name>
    <dbReference type="NCBI Taxonomy" id="28077"/>
    <lineage>
        <taxon>Bacteria</taxon>
        <taxon>Pseudomonadati</taxon>
        <taxon>Pseudomonadota</taxon>
        <taxon>Alphaproteobacteria</taxon>
        <taxon>Rhodospirillales</taxon>
        <taxon>Azospirillaceae</taxon>
        <taxon>Nitrospirillum</taxon>
    </lineage>
</organism>
<evidence type="ECO:0008006" key="6">
    <source>
        <dbReference type="Google" id="ProtNLM"/>
    </source>
</evidence>
<dbReference type="AlphaFoldDB" id="A0A560GVY9"/>
<evidence type="ECO:0000256" key="1">
    <source>
        <dbReference type="ARBA" id="ARBA00006484"/>
    </source>
</evidence>
<dbReference type="GO" id="GO:0016614">
    <property type="term" value="F:oxidoreductase activity, acting on CH-OH group of donors"/>
    <property type="evidence" value="ECO:0007669"/>
    <property type="project" value="UniProtKB-ARBA"/>
</dbReference>
<dbReference type="PANTHER" id="PTHR48107">
    <property type="entry name" value="NADPH-DEPENDENT ALDEHYDE REDUCTASE-LIKE PROTEIN, CHLOROPLASTIC-RELATED"/>
    <property type="match status" value="1"/>
</dbReference>
<dbReference type="PRINTS" id="PR00080">
    <property type="entry name" value="SDRFAMILY"/>
</dbReference>
<comment type="caution">
    <text evidence="4">The sequence shown here is derived from an EMBL/GenBank/DDBJ whole genome shotgun (WGS) entry which is preliminary data.</text>
</comment>
<evidence type="ECO:0000256" key="3">
    <source>
        <dbReference type="RuleBase" id="RU000363"/>
    </source>
</evidence>
<dbReference type="PANTHER" id="PTHR48107:SF16">
    <property type="entry name" value="NADPH-DEPENDENT ALDEHYDE REDUCTASE 1, CHLOROPLASTIC"/>
    <property type="match status" value="1"/>
</dbReference>
<sequence length="236" mass="24722">MQGPRHGSGRLAGRTAVVTGAASGLGRAIAVAIAREGANVVLHHLLPEEQAAATETARQVQALGRTGVVVHSDITQPAGAYTVAEAAIAAFDHVDILINNAGYRLKQPFDGMTLELFEATMAANMGGTFLMVRHLLPLMRARGYGRIVTTVDSTAMEGARGMTAYGAAASALLGFTRSLVHEFGEHDITANCVCPGHLPPDAGDQEEDWAGITPAYIFLASDDAYAMIGQTLRPSP</sequence>
<dbReference type="InterPro" id="IPR002347">
    <property type="entry name" value="SDR_fam"/>
</dbReference>
<evidence type="ECO:0000256" key="2">
    <source>
        <dbReference type="ARBA" id="ARBA00023002"/>
    </source>
</evidence>
<keyword evidence="2" id="KW-0560">Oxidoreductase</keyword>
<dbReference type="InterPro" id="IPR036291">
    <property type="entry name" value="NAD(P)-bd_dom_sf"/>
</dbReference>
<dbReference type="EMBL" id="VITR01000013">
    <property type="protein sequence ID" value="TWB38196.1"/>
    <property type="molecule type" value="Genomic_DNA"/>
</dbReference>
<evidence type="ECO:0000313" key="4">
    <source>
        <dbReference type="EMBL" id="TWB38196.1"/>
    </source>
</evidence>
<comment type="similarity">
    <text evidence="1 3">Belongs to the short-chain dehydrogenases/reductases (SDR) family.</text>
</comment>
<protein>
    <recommendedName>
        <fullName evidence="6">3-oxoacyl-[acyl-carrier protein] reductase</fullName>
    </recommendedName>
</protein>
<dbReference type="SUPFAM" id="SSF51735">
    <property type="entry name" value="NAD(P)-binding Rossmann-fold domains"/>
    <property type="match status" value="1"/>
</dbReference>
<reference evidence="4 5" key="1">
    <citation type="submission" date="2019-06" db="EMBL/GenBank/DDBJ databases">
        <title>Genomic Encyclopedia of Type Strains, Phase IV (KMG-V): Genome sequencing to study the core and pangenomes of soil and plant-associated prokaryotes.</title>
        <authorList>
            <person name="Whitman W."/>
        </authorList>
    </citation>
    <scope>NUCLEOTIDE SEQUENCE [LARGE SCALE GENOMIC DNA]</scope>
    <source>
        <strain evidence="4 5">BR 11622</strain>
    </source>
</reference>
<dbReference type="Proteomes" id="UP000315751">
    <property type="component" value="Unassembled WGS sequence"/>
</dbReference>
<dbReference type="Gene3D" id="3.40.50.720">
    <property type="entry name" value="NAD(P)-binding Rossmann-like Domain"/>
    <property type="match status" value="1"/>
</dbReference>
<name>A0A560GVY9_9PROT</name>
<dbReference type="Pfam" id="PF00106">
    <property type="entry name" value="adh_short"/>
    <property type="match status" value="1"/>
</dbReference>